<dbReference type="CDD" id="cd00761">
    <property type="entry name" value="Glyco_tranf_GTA_type"/>
    <property type="match status" value="1"/>
</dbReference>
<evidence type="ECO:0000259" key="2">
    <source>
        <dbReference type="Pfam" id="PF00535"/>
    </source>
</evidence>
<keyword evidence="4" id="KW-1185">Reference proteome</keyword>
<proteinExistence type="predicted"/>
<sequence length="349" mass="38704">MTDQVLFTVICPTYNRSARILPTLRSALAQSVTDFELLVLSDGSTDDTAEVAARLGDPRVQVIELPHTGHPSGPRQEGLRRARGKYVAYLDHDDTWRPDHLHQLHRLLEQGAELAVTGYTAVDDDGRATRRSGWWDLCWHPELQYLDPLFEPSRFAHRRGLAESVGGWQVTSGLEDWDLLVRLAEAGHRPRTTTARTVSVYESAVTRRHRVAPGHFAPLLHTRDARLARRIQEALADPEIGQALDTAAQQDSHDRIERLRASHEFVTPQGSPEAPGPEELPADGGRGPDLLIVPQRGGGYLLAVPVFLSTPEHARTFDTLLHQHAATQLAVLRRLKSRLAAESARGVGQ</sequence>
<feature type="region of interest" description="Disordered" evidence="1">
    <location>
        <begin position="265"/>
        <end position="289"/>
    </location>
</feature>
<protein>
    <submittedName>
        <fullName evidence="3">Glycosyltransferase family 2 protein</fullName>
    </submittedName>
</protein>
<dbReference type="InterPro" id="IPR029044">
    <property type="entry name" value="Nucleotide-diphossugar_trans"/>
</dbReference>
<evidence type="ECO:0000313" key="3">
    <source>
        <dbReference type="EMBL" id="NGO46559.1"/>
    </source>
</evidence>
<dbReference type="EMBL" id="JAAKZX010000133">
    <property type="protein sequence ID" value="NGO46559.1"/>
    <property type="molecule type" value="Genomic_DNA"/>
</dbReference>
<dbReference type="Pfam" id="PF00535">
    <property type="entry name" value="Glycos_transf_2"/>
    <property type="match status" value="1"/>
</dbReference>
<feature type="domain" description="Glycosyltransferase 2-like" evidence="2">
    <location>
        <begin position="8"/>
        <end position="157"/>
    </location>
</feature>
<name>A0ABX0E049_9ACTN</name>
<dbReference type="Gene3D" id="3.90.550.10">
    <property type="entry name" value="Spore Coat Polysaccharide Biosynthesis Protein SpsA, Chain A"/>
    <property type="match status" value="1"/>
</dbReference>
<comment type="caution">
    <text evidence="3">The sequence shown here is derived from an EMBL/GenBank/DDBJ whole genome shotgun (WGS) entry which is preliminary data.</text>
</comment>
<gene>
    <name evidence="3" type="ORF">G6048_31990</name>
</gene>
<evidence type="ECO:0000256" key="1">
    <source>
        <dbReference type="SAM" id="MobiDB-lite"/>
    </source>
</evidence>
<reference evidence="3 4" key="1">
    <citation type="submission" date="2020-02" db="EMBL/GenBank/DDBJ databases">
        <title>Whole-genome analyses of novel actinobacteria.</title>
        <authorList>
            <person name="Sahin N."/>
            <person name="Tokatli A."/>
        </authorList>
    </citation>
    <scope>NUCLEOTIDE SEQUENCE [LARGE SCALE GENOMIC DNA]</scope>
    <source>
        <strain evidence="3 4">YC419</strain>
    </source>
</reference>
<evidence type="ECO:0000313" key="4">
    <source>
        <dbReference type="Proteomes" id="UP001518140"/>
    </source>
</evidence>
<dbReference type="PANTHER" id="PTHR22916">
    <property type="entry name" value="GLYCOSYLTRANSFERASE"/>
    <property type="match status" value="1"/>
</dbReference>
<organism evidence="3 4">
    <name type="scientific">Streptomyces ureilyticus</name>
    <dbReference type="NCBI Taxonomy" id="1775131"/>
    <lineage>
        <taxon>Bacteria</taxon>
        <taxon>Bacillati</taxon>
        <taxon>Actinomycetota</taxon>
        <taxon>Actinomycetes</taxon>
        <taxon>Kitasatosporales</taxon>
        <taxon>Streptomycetaceae</taxon>
        <taxon>Streptomyces</taxon>
    </lineage>
</organism>
<dbReference type="SUPFAM" id="SSF53448">
    <property type="entry name" value="Nucleotide-diphospho-sugar transferases"/>
    <property type="match status" value="1"/>
</dbReference>
<dbReference type="PANTHER" id="PTHR22916:SF3">
    <property type="entry name" value="UDP-GLCNAC:BETAGAL BETA-1,3-N-ACETYLGLUCOSAMINYLTRANSFERASE-LIKE PROTEIN 1"/>
    <property type="match status" value="1"/>
</dbReference>
<dbReference type="InterPro" id="IPR001173">
    <property type="entry name" value="Glyco_trans_2-like"/>
</dbReference>
<accession>A0ABX0E049</accession>
<dbReference type="Proteomes" id="UP001518140">
    <property type="component" value="Unassembled WGS sequence"/>
</dbReference>
<dbReference type="RefSeq" id="WP_165343090.1">
    <property type="nucleotide sequence ID" value="NZ_JAAKZX010000133.1"/>
</dbReference>